<dbReference type="Proteomes" id="UP000091956">
    <property type="component" value="Unassembled WGS sequence"/>
</dbReference>
<name>A0A1B8G972_9PEZI</name>
<dbReference type="InterPro" id="IPR021858">
    <property type="entry name" value="Fun_TF"/>
</dbReference>
<reference evidence="4" key="2">
    <citation type="journal article" date="2018" name="Nat. Commun.">
        <title>Extreme sensitivity to ultraviolet light in the fungal pathogen causing white-nose syndrome of bats.</title>
        <authorList>
            <person name="Palmer J.M."/>
            <person name="Drees K.P."/>
            <person name="Foster J.T."/>
            <person name="Lindner D.L."/>
        </authorList>
    </citation>
    <scope>NUCLEOTIDE SEQUENCE [LARGE SCALE GENOMIC DNA]</scope>
    <source>
        <strain evidence="4">UAMH 10579</strain>
    </source>
</reference>
<dbReference type="PANTHER" id="PTHR47784:SF10">
    <property type="entry name" value="TRANSCRIPTION FACTOR, PUTATIVE (AFU_ORTHOLOGUE AFUA_6G14150)-RELATED"/>
    <property type="match status" value="1"/>
</dbReference>
<evidence type="ECO:0000256" key="1">
    <source>
        <dbReference type="ARBA" id="ARBA00023242"/>
    </source>
</evidence>
<dbReference type="InterPro" id="IPR053157">
    <property type="entry name" value="Sterol_Uptake_Regulator"/>
</dbReference>
<dbReference type="GeneID" id="28842699"/>
<reference evidence="3 4" key="1">
    <citation type="submission" date="2016-03" db="EMBL/GenBank/DDBJ databases">
        <title>Comparative genomics of Pseudogymnoascus destructans, the fungus causing white-nose syndrome of bats.</title>
        <authorList>
            <person name="Palmer J.M."/>
            <person name="Drees K.P."/>
            <person name="Foster J.T."/>
            <person name="Lindner D.L."/>
        </authorList>
    </citation>
    <scope>NUCLEOTIDE SEQUENCE [LARGE SCALE GENOMIC DNA]</scope>
    <source>
        <strain evidence="3 4">UAMH 10579</strain>
    </source>
</reference>
<accession>A0A1B8G972</accession>
<dbReference type="SMART" id="SM00066">
    <property type="entry name" value="GAL4"/>
    <property type="match status" value="1"/>
</dbReference>
<keyword evidence="1" id="KW-0539">Nucleus</keyword>
<organism evidence="3 4">
    <name type="scientific">Pseudogymnoascus verrucosus</name>
    <dbReference type="NCBI Taxonomy" id="342668"/>
    <lineage>
        <taxon>Eukaryota</taxon>
        <taxon>Fungi</taxon>
        <taxon>Dikarya</taxon>
        <taxon>Ascomycota</taxon>
        <taxon>Pezizomycotina</taxon>
        <taxon>Leotiomycetes</taxon>
        <taxon>Thelebolales</taxon>
        <taxon>Thelebolaceae</taxon>
        <taxon>Pseudogymnoascus</taxon>
    </lineage>
</organism>
<dbReference type="Pfam" id="PF11951">
    <property type="entry name" value="Fungal_trans_2"/>
    <property type="match status" value="1"/>
</dbReference>
<dbReference type="AlphaFoldDB" id="A0A1B8G972"/>
<dbReference type="PANTHER" id="PTHR47784">
    <property type="entry name" value="STEROL UPTAKE CONTROL PROTEIN 2"/>
    <property type="match status" value="1"/>
</dbReference>
<dbReference type="PROSITE" id="PS00463">
    <property type="entry name" value="ZN2_CY6_FUNGAL_1"/>
    <property type="match status" value="1"/>
</dbReference>
<dbReference type="Gene3D" id="4.10.240.10">
    <property type="entry name" value="Zn(2)-C6 fungal-type DNA-binding domain"/>
    <property type="match status" value="1"/>
</dbReference>
<evidence type="ECO:0000313" key="3">
    <source>
        <dbReference type="EMBL" id="OBT92372.2"/>
    </source>
</evidence>
<protein>
    <recommendedName>
        <fullName evidence="2">Zn(2)-C6 fungal-type domain-containing protein</fullName>
    </recommendedName>
</protein>
<evidence type="ECO:0000259" key="2">
    <source>
        <dbReference type="PROSITE" id="PS50048"/>
    </source>
</evidence>
<proteinExistence type="predicted"/>
<keyword evidence="4" id="KW-1185">Reference proteome</keyword>
<dbReference type="CDD" id="cd00067">
    <property type="entry name" value="GAL4"/>
    <property type="match status" value="1"/>
</dbReference>
<dbReference type="EMBL" id="KV460268">
    <property type="protein sequence ID" value="OBT92372.2"/>
    <property type="molecule type" value="Genomic_DNA"/>
</dbReference>
<dbReference type="RefSeq" id="XP_018126105.2">
    <property type="nucleotide sequence ID" value="XM_018278727.2"/>
</dbReference>
<dbReference type="GO" id="GO:0001228">
    <property type="term" value="F:DNA-binding transcription activator activity, RNA polymerase II-specific"/>
    <property type="evidence" value="ECO:0007669"/>
    <property type="project" value="TreeGrafter"/>
</dbReference>
<gene>
    <name evidence="3" type="ORF">VE01_09313</name>
</gene>
<feature type="domain" description="Zn(2)-C6 fungal-type" evidence="2">
    <location>
        <begin position="13"/>
        <end position="43"/>
    </location>
</feature>
<dbReference type="InterPro" id="IPR036864">
    <property type="entry name" value="Zn2-C6_fun-type_DNA-bd_sf"/>
</dbReference>
<dbReference type="STRING" id="342668.A0A1B8G972"/>
<dbReference type="Pfam" id="PF00172">
    <property type="entry name" value="Zn_clus"/>
    <property type="match status" value="1"/>
</dbReference>
<sequence>MAHKRAHNKSRNGCNQCKARHVKCDERGPPCTVCVSRHTDCHYSRPTASRRSDSRAITNAISDSASDGRTSSPINISLTVMDSTGFSNESLPPSTRLRELELMHYWCTKTCHSFTSRLSDLFQGYVVEESIKHDFLMESILALTCLHIASKQEDQISAASYASEGLRYQNNAVRPFHAALHNVTPSNCHAIFACSVVTMACTIVSPLLPTSNHEKVTSTIESFLPLFDFVKGISSVVYISREWLEAGPLGAMFHMKAFGAPDDVATIRPPFQRLRALVISNTATGEISPIVHEIYLQTIDQLEVATIKNNTVPWLGFVGNEFIEELRMRQPLALIIFMYWGVLLNRMEELWWAKYLGKRLIEELSEDLIRRGKEWEKATRWVMILVDSGATLSSEFESDKTRILR</sequence>
<dbReference type="SUPFAM" id="SSF57701">
    <property type="entry name" value="Zn2/Cys6 DNA-binding domain"/>
    <property type="match status" value="1"/>
</dbReference>
<dbReference type="InterPro" id="IPR001138">
    <property type="entry name" value="Zn2Cys6_DnaBD"/>
</dbReference>
<dbReference type="PROSITE" id="PS50048">
    <property type="entry name" value="ZN2_CY6_FUNGAL_2"/>
    <property type="match status" value="1"/>
</dbReference>
<evidence type="ECO:0000313" key="4">
    <source>
        <dbReference type="Proteomes" id="UP000091956"/>
    </source>
</evidence>
<dbReference type="GO" id="GO:0008270">
    <property type="term" value="F:zinc ion binding"/>
    <property type="evidence" value="ECO:0007669"/>
    <property type="project" value="InterPro"/>
</dbReference>